<proteinExistence type="predicted"/>
<accession>A0A0A8ZJA8</accession>
<sequence>MAPHVIIKINNCIFLL</sequence>
<reference evidence="1" key="2">
    <citation type="journal article" date="2015" name="Data Brief">
        <title>Shoot transcriptome of the giant reed, Arundo donax.</title>
        <authorList>
            <person name="Barrero R.A."/>
            <person name="Guerrero F.D."/>
            <person name="Moolhuijzen P."/>
            <person name="Goolsby J.A."/>
            <person name="Tidwell J."/>
            <person name="Bellgard S.E."/>
            <person name="Bellgard M.I."/>
        </authorList>
    </citation>
    <scope>NUCLEOTIDE SEQUENCE</scope>
    <source>
        <tissue evidence="1">Shoot tissue taken approximately 20 cm above the soil surface</tissue>
    </source>
</reference>
<dbReference type="EMBL" id="GBRH01262953">
    <property type="protein sequence ID" value="JAD34942.1"/>
    <property type="molecule type" value="Transcribed_RNA"/>
</dbReference>
<dbReference type="AlphaFoldDB" id="A0A0A8ZJA8"/>
<protein>
    <submittedName>
        <fullName evidence="1">Uncharacterized protein</fullName>
    </submittedName>
</protein>
<organism evidence="1">
    <name type="scientific">Arundo donax</name>
    <name type="common">Giant reed</name>
    <name type="synonym">Donax arundinaceus</name>
    <dbReference type="NCBI Taxonomy" id="35708"/>
    <lineage>
        <taxon>Eukaryota</taxon>
        <taxon>Viridiplantae</taxon>
        <taxon>Streptophyta</taxon>
        <taxon>Embryophyta</taxon>
        <taxon>Tracheophyta</taxon>
        <taxon>Spermatophyta</taxon>
        <taxon>Magnoliopsida</taxon>
        <taxon>Liliopsida</taxon>
        <taxon>Poales</taxon>
        <taxon>Poaceae</taxon>
        <taxon>PACMAD clade</taxon>
        <taxon>Arundinoideae</taxon>
        <taxon>Arundineae</taxon>
        <taxon>Arundo</taxon>
    </lineage>
</organism>
<name>A0A0A8ZJA8_ARUDO</name>
<reference evidence="1" key="1">
    <citation type="submission" date="2014-09" db="EMBL/GenBank/DDBJ databases">
        <authorList>
            <person name="Magalhaes I.L.F."/>
            <person name="Oliveira U."/>
            <person name="Santos F.R."/>
            <person name="Vidigal T.H.D.A."/>
            <person name="Brescovit A.D."/>
            <person name="Santos A.J."/>
        </authorList>
    </citation>
    <scope>NUCLEOTIDE SEQUENCE</scope>
    <source>
        <tissue evidence="1">Shoot tissue taken approximately 20 cm above the soil surface</tissue>
    </source>
</reference>
<evidence type="ECO:0000313" key="1">
    <source>
        <dbReference type="EMBL" id="JAD34942.1"/>
    </source>
</evidence>